<dbReference type="AlphaFoldDB" id="Q54VJ5"/>
<evidence type="ECO:0000313" key="1">
    <source>
        <dbReference type="EMBL" id="EAL67377.1"/>
    </source>
</evidence>
<sequence>MSVSVPELFTEPYLHTFKSFPLYKSNSFVICIGRFNNDENWNIPFYLIIVVDINYINIDNHYLLNSQPLLQDVVNENFLFTEFELREIKKINGNCAIHRCRYK</sequence>
<dbReference type="VEuPathDB" id="AmoebaDB:DDB_G0280301"/>
<reference evidence="1 2" key="1">
    <citation type="journal article" date="2005" name="Nature">
        <title>The genome of the social amoeba Dictyostelium discoideum.</title>
        <authorList>
            <consortium name="The Dictyostelium discoideum Sequencing Consortium"/>
            <person name="Eichinger L."/>
            <person name="Pachebat J.A."/>
            <person name="Glockner G."/>
            <person name="Rajandream M.A."/>
            <person name="Sucgang R."/>
            <person name="Berriman M."/>
            <person name="Song J."/>
            <person name="Olsen R."/>
            <person name="Szafranski K."/>
            <person name="Xu Q."/>
            <person name="Tunggal B."/>
            <person name="Kummerfeld S."/>
            <person name="Madera M."/>
            <person name="Konfortov B.A."/>
            <person name="Rivero F."/>
            <person name="Bankier A.T."/>
            <person name="Lehmann R."/>
            <person name="Hamlin N."/>
            <person name="Davies R."/>
            <person name="Gaudet P."/>
            <person name="Fey P."/>
            <person name="Pilcher K."/>
            <person name="Chen G."/>
            <person name="Saunders D."/>
            <person name="Sodergren E."/>
            <person name="Davis P."/>
            <person name="Kerhornou A."/>
            <person name="Nie X."/>
            <person name="Hall N."/>
            <person name="Anjard C."/>
            <person name="Hemphill L."/>
            <person name="Bason N."/>
            <person name="Farbrother P."/>
            <person name="Desany B."/>
            <person name="Just E."/>
            <person name="Morio T."/>
            <person name="Rost R."/>
            <person name="Churcher C."/>
            <person name="Cooper J."/>
            <person name="Haydock S."/>
            <person name="van Driessche N."/>
            <person name="Cronin A."/>
            <person name="Goodhead I."/>
            <person name="Muzny D."/>
            <person name="Mourier T."/>
            <person name="Pain A."/>
            <person name="Lu M."/>
            <person name="Harper D."/>
            <person name="Lindsay R."/>
            <person name="Hauser H."/>
            <person name="James K."/>
            <person name="Quiles M."/>
            <person name="Madan Babu M."/>
            <person name="Saito T."/>
            <person name="Buchrieser C."/>
            <person name="Wardroper A."/>
            <person name="Felder M."/>
            <person name="Thangavelu M."/>
            <person name="Johnson D."/>
            <person name="Knights A."/>
            <person name="Loulseged H."/>
            <person name="Mungall K."/>
            <person name="Oliver K."/>
            <person name="Price C."/>
            <person name="Quail M.A."/>
            <person name="Urushihara H."/>
            <person name="Hernandez J."/>
            <person name="Rabbinowitsch E."/>
            <person name="Steffen D."/>
            <person name="Sanders M."/>
            <person name="Ma J."/>
            <person name="Kohara Y."/>
            <person name="Sharp S."/>
            <person name="Simmonds M."/>
            <person name="Spiegler S."/>
            <person name="Tivey A."/>
            <person name="Sugano S."/>
            <person name="White B."/>
            <person name="Walker D."/>
            <person name="Woodward J."/>
            <person name="Winckler T."/>
            <person name="Tanaka Y."/>
            <person name="Shaulsky G."/>
            <person name="Schleicher M."/>
            <person name="Weinstock G."/>
            <person name="Rosenthal A."/>
            <person name="Cox E.C."/>
            <person name="Chisholm R.L."/>
            <person name="Gibbs R."/>
            <person name="Loomis W.F."/>
            <person name="Platzer M."/>
            <person name="Kay R.R."/>
            <person name="Williams J."/>
            <person name="Dear P.H."/>
            <person name="Noegel A.A."/>
            <person name="Barrell B."/>
            <person name="Kuspa A."/>
        </authorList>
    </citation>
    <scope>NUCLEOTIDE SEQUENCE [LARGE SCALE GENOMIC DNA]</scope>
    <source>
        <strain evidence="1 2">AX4</strain>
    </source>
</reference>
<comment type="caution">
    <text evidence="1">The sequence shown here is derived from an EMBL/GenBank/DDBJ whole genome shotgun (WGS) entry which is preliminary data.</text>
</comment>
<dbReference type="Proteomes" id="UP000002195">
    <property type="component" value="Unassembled WGS sequence"/>
</dbReference>
<gene>
    <name evidence="1" type="ORF">DDB_G0280301</name>
</gene>
<dbReference type="EMBL" id="AAFI02000035">
    <property type="protein sequence ID" value="EAL67377.1"/>
    <property type="molecule type" value="Genomic_DNA"/>
</dbReference>
<protein>
    <submittedName>
        <fullName evidence="1">Uncharacterized protein</fullName>
    </submittedName>
</protein>
<evidence type="ECO:0000313" key="2">
    <source>
        <dbReference type="Proteomes" id="UP000002195"/>
    </source>
</evidence>
<dbReference type="GeneID" id="8622494"/>
<accession>Q54VJ5</accession>
<keyword evidence="2" id="KW-1185">Reference proteome</keyword>
<organism evidence="1 2">
    <name type="scientific">Dictyostelium discoideum</name>
    <name type="common">Social amoeba</name>
    <dbReference type="NCBI Taxonomy" id="44689"/>
    <lineage>
        <taxon>Eukaryota</taxon>
        <taxon>Amoebozoa</taxon>
        <taxon>Evosea</taxon>
        <taxon>Eumycetozoa</taxon>
        <taxon>Dictyostelia</taxon>
        <taxon>Dictyosteliales</taxon>
        <taxon>Dictyosteliaceae</taxon>
        <taxon>Dictyostelium</taxon>
    </lineage>
</organism>
<name>Q54VJ5_DICDI</name>
<proteinExistence type="predicted"/>
<dbReference type="KEGG" id="ddi:DDB_G0280301"/>
<dbReference type="PaxDb" id="44689-DDB0206499"/>
<dbReference type="HOGENOM" id="CLU_2268885_0_0_1"/>
<dbReference type="RefSeq" id="XP_641360.1">
    <property type="nucleotide sequence ID" value="XM_636268.1"/>
</dbReference>
<dbReference type="InParanoid" id="Q54VJ5"/>